<dbReference type="EMBL" id="FN596008">
    <property type="protein sequence ID" value="CBI32629.3"/>
    <property type="molecule type" value="Genomic_DNA"/>
</dbReference>
<dbReference type="HOGENOM" id="CLU_3393195_0_0_1"/>
<keyword evidence="2" id="KW-1185">Reference proteome</keyword>
<reference evidence="2" key="1">
    <citation type="journal article" date="2007" name="Nature">
        <title>The grapevine genome sequence suggests ancestral hexaploidization in major angiosperm phyla.</title>
        <authorList>
            <consortium name="The French-Italian Public Consortium for Grapevine Genome Characterization."/>
            <person name="Jaillon O."/>
            <person name="Aury J.-M."/>
            <person name="Noel B."/>
            <person name="Policriti A."/>
            <person name="Clepet C."/>
            <person name="Casagrande A."/>
            <person name="Choisne N."/>
            <person name="Aubourg S."/>
            <person name="Vitulo N."/>
            <person name="Jubin C."/>
            <person name="Vezzi A."/>
            <person name="Legeai F."/>
            <person name="Hugueney P."/>
            <person name="Dasilva C."/>
            <person name="Horner D."/>
            <person name="Mica E."/>
            <person name="Jublot D."/>
            <person name="Poulain J."/>
            <person name="Bruyere C."/>
            <person name="Billault A."/>
            <person name="Segurens B."/>
            <person name="Gouyvenoux M."/>
            <person name="Ugarte E."/>
            <person name="Cattonaro F."/>
            <person name="Anthouard V."/>
            <person name="Vico V."/>
            <person name="Del Fabbro C."/>
            <person name="Alaux M."/>
            <person name="Di Gaspero G."/>
            <person name="Dumas V."/>
            <person name="Felice N."/>
            <person name="Paillard S."/>
            <person name="Juman I."/>
            <person name="Moroldo M."/>
            <person name="Scalabrin S."/>
            <person name="Canaguier A."/>
            <person name="Le Clainche I."/>
            <person name="Malacrida G."/>
            <person name="Durand E."/>
            <person name="Pesole G."/>
            <person name="Laucou V."/>
            <person name="Chatelet P."/>
            <person name="Merdinoglu D."/>
            <person name="Delledonne M."/>
            <person name="Pezzotti M."/>
            <person name="Lecharny A."/>
            <person name="Scarpelli C."/>
            <person name="Artiguenave F."/>
            <person name="Pe M.E."/>
            <person name="Valle G."/>
            <person name="Morgante M."/>
            <person name="Caboche M."/>
            <person name="Adam-Blondon A.-F."/>
            <person name="Weissenbach J."/>
            <person name="Quetier F."/>
            <person name="Wincker P."/>
        </authorList>
    </citation>
    <scope>NUCLEOTIDE SEQUENCE [LARGE SCALE GENOMIC DNA]</scope>
    <source>
        <strain evidence="2">cv. Pinot noir / PN40024</strain>
    </source>
</reference>
<dbReference type="AlphaFoldDB" id="D7TQA9"/>
<dbReference type="Proteomes" id="UP000009183">
    <property type="component" value="Chromosome 8"/>
</dbReference>
<evidence type="ECO:0000313" key="2">
    <source>
        <dbReference type="Proteomes" id="UP000009183"/>
    </source>
</evidence>
<accession>D7TQA9</accession>
<dbReference type="PaxDb" id="29760-VIT_08s0040g03110.t01"/>
<name>D7TQA9_VITVI</name>
<gene>
    <name evidence="1" type="ordered locus">VIT_08s0040g03110</name>
</gene>
<evidence type="ECO:0000313" key="1">
    <source>
        <dbReference type="EMBL" id="CBI32629.3"/>
    </source>
</evidence>
<proteinExistence type="predicted"/>
<protein>
    <submittedName>
        <fullName evidence="1">Uncharacterized protein</fullName>
    </submittedName>
</protein>
<dbReference type="InParanoid" id="D7TQA9"/>
<sequence>MFYYVYSLQYFCSHHSSYLLLMKMRQTYTTTL</sequence>
<organism evidence="1 2">
    <name type="scientific">Vitis vinifera</name>
    <name type="common">Grape</name>
    <dbReference type="NCBI Taxonomy" id="29760"/>
    <lineage>
        <taxon>Eukaryota</taxon>
        <taxon>Viridiplantae</taxon>
        <taxon>Streptophyta</taxon>
        <taxon>Embryophyta</taxon>
        <taxon>Tracheophyta</taxon>
        <taxon>Spermatophyta</taxon>
        <taxon>Magnoliopsida</taxon>
        <taxon>eudicotyledons</taxon>
        <taxon>Gunneridae</taxon>
        <taxon>Pentapetalae</taxon>
        <taxon>rosids</taxon>
        <taxon>Vitales</taxon>
        <taxon>Vitaceae</taxon>
        <taxon>Viteae</taxon>
        <taxon>Vitis</taxon>
    </lineage>
</organism>